<evidence type="ECO:0000259" key="9">
    <source>
        <dbReference type="Pfam" id="PF08501"/>
    </source>
</evidence>
<dbReference type="Gene3D" id="3.40.50.720">
    <property type="entry name" value="NAD(P)-binding Rossmann-like Domain"/>
    <property type="match status" value="1"/>
</dbReference>
<dbReference type="Proteomes" id="UP000232062">
    <property type="component" value="Unassembled WGS sequence"/>
</dbReference>
<dbReference type="AlphaFoldDB" id="A0A2M9W9E7"/>
<dbReference type="SUPFAM" id="SSF53223">
    <property type="entry name" value="Aminoacid dehydrogenase-like, N-terminal domain"/>
    <property type="match status" value="1"/>
</dbReference>
<evidence type="ECO:0000313" key="11">
    <source>
        <dbReference type="Proteomes" id="UP000232062"/>
    </source>
</evidence>
<gene>
    <name evidence="10" type="ORF">PRCB_18000</name>
</gene>
<dbReference type="GO" id="GO:0009073">
    <property type="term" value="P:aromatic amino acid family biosynthetic process"/>
    <property type="evidence" value="ECO:0007669"/>
    <property type="project" value="UniProtKB-KW"/>
</dbReference>
<comment type="catalytic activity">
    <reaction evidence="7">
        <text>shikimate + NADP(+) = 3-dehydroshikimate + NADPH + H(+)</text>
        <dbReference type="Rhea" id="RHEA:17737"/>
        <dbReference type="ChEBI" id="CHEBI:15378"/>
        <dbReference type="ChEBI" id="CHEBI:16630"/>
        <dbReference type="ChEBI" id="CHEBI:36208"/>
        <dbReference type="ChEBI" id="CHEBI:57783"/>
        <dbReference type="ChEBI" id="CHEBI:58349"/>
        <dbReference type="EC" id="1.1.1.25"/>
    </reaction>
</comment>
<protein>
    <recommendedName>
        <fullName evidence="2">shikimate dehydrogenase (NADP(+))</fullName>
        <ecNumber evidence="2">1.1.1.25</ecNumber>
    </recommendedName>
</protein>
<dbReference type="InterPro" id="IPR006151">
    <property type="entry name" value="Shikm_DH/Glu-tRNA_Rdtase"/>
</dbReference>
<evidence type="ECO:0000256" key="1">
    <source>
        <dbReference type="ARBA" id="ARBA00004871"/>
    </source>
</evidence>
<dbReference type="PANTHER" id="PTHR21089">
    <property type="entry name" value="SHIKIMATE DEHYDROGENASE"/>
    <property type="match status" value="1"/>
</dbReference>
<accession>A0A2M9W9E7</accession>
<dbReference type="SUPFAM" id="SSF51735">
    <property type="entry name" value="NAD(P)-binding Rossmann-fold domains"/>
    <property type="match status" value="1"/>
</dbReference>
<dbReference type="InterPro" id="IPR013708">
    <property type="entry name" value="Shikimate_DH-bd_N"/>
</dbReference>
<dbReference type="Pfam" id="PF08501">
    <property type="entry name" value="Shikimate_dh_N"/>
    <property type="match status" value="1"/>
</dbReference>
<dbReference type="OrthoDB" id="9792692at2"/>
<proteinExistence type="predicted"/>
<dbReference type="GO" id="GO:0008652">
    <property type="term" value="P:amino acid biosynthetic process"/>
    <property type="evidence" value="ECO:0007669"/>
    <property type="project" value="UniProtKB-KW"/>
</dbReference>
<feature type="domain" description="Quinate/shikimate 5-dehydrogenase/glutamyl-tRNA reductase" evidence="8">
    <location>
        <begin position="126"/>
        <end position="178"/>
    </location>
</feature>
<evidence type="ECO:0000256" key="5">
    <source>
        <dbReference type="ARBA" id="ARBA00023002"/>
    </source>
</evidence>
<dbReference type="GO" id="GO:0004764">
    <property type="term" value="F:shikimate 3-dehydrogenase (NADP+) activity"/>
    <property type="evidence" value="ECO:0007669"/>
    <property type="project" value="UniProtKB-EC"/>
</dbReference>
<comment type="pathway">
    <text evidence="1">Metabolic intermediate biosynthesis; chorismate biosynthesis; chorismate from D-erythrose 4-phosphate and phosphoenolpyruvate: step 4/7.</text>
</comment>
<keyword evidence="3" id="KW-0028">Amino-acid biosynthesis</keyword>
<evidence type="ECO:0000256" key="4">
    <source>
        <dbReference type="ARBA" id="ARBA00022857"/>
    </source>
</evidence>
<dbReference type="CDD" id="cd01065">
    <property type="entry name" value="NAD_bind_Shikimate_DH"/>
    <property type="match status" value="1"/>
</dbReference>
<dbReference type="EMBL" id="PIQI01000025">
    <property type="protein sequence ID" value="PJZ04160.1"/>
    <property type="molecule type" value="Genomic_DNA"/>
</dbReference>
<evidence type="ECO:0000259" key="8">
    <source>
        <dbReference type="Pfam" id="PF01488"/>
    </source>
</evidence>
<evidence type="ECO:0000256" key="7">
    <source>
        <dbReference type="ARBA" id="ARBA00049442"/>
    </source>
</evidence>
<feature type="domain" description="Shikimate dehydrogenase substrate binding N-terminal" evidence="9">
    <location>
        <begin position="16"/>
        <end position="100"/>
    </location>
</feature>
<name>A0A2M9W9E7_9GAMM</name>
<dbReference type="UniPathway" id="UPA00053">
    <property type="reaction ID" value="UER00087"/>
</dbReference>
<dbReference type="Gene3D" id="3.40.50.10860">
    <property type="entry name" value="Leucine Dehydrogenase, chain A, domain 1"/>
    <property type="match status" value="1"/>
</dbReference>
<sequence>MTELSIVSGKLQLLSIIGDPIVQVNAPLMINAALQRENISDVLMVPLHVAPAGLRNVLDGLKSVQNFHGAIITMPHKQQTLSFIDSASESALATGGCNVIRRDSKGRLYGDMLDGEGFVLSLLHRRVNIKGSRVYLAGTGGAGSAIAHAVAGQKPAELIIYNRTLEKAVALVNNLSVLHPEIRIIVGTGIPEQVDIAINATCLGMGENTDLPFSIENLAADTLICDIVIFPEKTSLLRRAEQKKLPTHNGRSMLDAQIKLMLDFMLRPD</sequence>
<dbReference type="Pfam" id="PF01488">
    <property type="entry name" value="Shikimate_DH"/>
    <property type="match status" value="1"/>
</dbReference>
<dbReference type="EC" id="1.1.1.25" evidence="2"/>
<dbReference type="GO" id="GO:0019632">
    <property type="term" value="P:shikimate metabolic process"/>
    <property type="evidence" value="ECO:0007669"/>
    <property type="project" value="TreeGrafter"/>
</dbReference>
<evidence type="ECO:0000256" key="2">
    <source>
        <dbReference type="ARBA" id="ARBA00012962"/>
    </source>
</evidence>
<dbReference type="InterPro" id="IPR046346">
    <property type="entry name" value="Aminoacid_DH-like_N_sf"/>
</dbReference>
<organism evidence="10 11">
    <name type="scientific">Pantoea rodasii</name>
    <dbReference type="NCBI Taxonomy" id="1076549"/>
    <lineage>
        <taxon>Bacteria</taxon>
        <taxon>Pseudomonadati</taxon>
        <taxon>Pseudomonadota</taxon>
        <taxon>Gammaproteobacteria</taxon>
        <taxon>Enterobacterales</taxon>
        <taxon>Erwiniaceae</taxon>
        <taxon>Pantoea</taxon>
    </lineage>
</organism>
<evidence type="ECO:0000256" key="6">
    <source>
        <dbReference type="ARBA" id="ARBA00023141"/>
    </source>
</evidence>
<dbReference type="PANTHER" id="PTHR21089:SF1">
    <property type="entry name" value="BIFUNCTIONAL 3-DEHYDROQUINATE DEHYDRATASE_SHIKIMATE DEHYDROGENASE, CHLOROPLASTIC"/>
    <property type="match status" value="1"/>
</dbReference>
<keyword evidence="5" id="KW-0560">Oxidoreductase</keyword>
<dbReference type="GO" id="GO:0050661">
    <property type="term" value="F:NADP binding"/>
    <property type="evidence" value="ECO:0007669"/>
    <property type="project" value="TreeGrafter"/>
</dbReference>
<dbReference type="STRING" id="1076549.HA45_12060"/>
<dbReference type="GO" id="GO:0009423">
    <property type="term" value="P:chorismate biosynthetic process"/>
    <property type="evidence" value="ECO:0007669"/>
    <property type="project" value="UniProtKB-UniPathway"/>
</dbReference>
<keyword evidence="11" id="KW-1185">Reference proteome</keyword>
<dbReference type="RefSeq" id="WP_100702980.1">
    <property type="nucleotide sequence ID" value="NZ_MLFP01000008.1"/>
</dbReference>
<dbReference type="InterPro" id="IPR022893">
    <property type="entry name" value="Shikimate_DH_fam"/>
</dbReference>
<reference evidence="10 11" key="1">
    <citation type="submission" date="2017-11" db="EMBL/GenBank/DDBJ databases">
        <title>The genome sequence of Pantoea rodasii DSM 26611.</title>
        <authorList>
            <person name="Gao J."/>
            <person name="Mao X."/>
            <person name="Sun J."/>
        </authorList>
    </citation>
    <scope>NUCLEOTIDE SEQUENCE [LARGE SCALE GENOMIC DNA]</scope>
    <source>
        <strain evidence="10 11">DSM 26611</strain>
    </source>
</reference>
<dbReference type="InterPro" id="IPR036291">
    <property type="entry name" value="NAD(P)-bd_dom_sf"/>
</dbReference>
<evidence type="ECO:0000256" key="3">
    <source>
        <dbReference type="ARBA" id="ARBA00022605"/>
    </source>
</evidence>
<comment type="caution">
    <text evidence="10">The sequence shown here is derived from an EMBL/GenBank/DDBJ whole genome shotgun (WGS) entry which is preliminary data.</text>
</comment>
<evidence type="ECO:0000313" key="10">
    <source>
        <dbReference type="EMBL" id="PJZ04160.1"/>
    </source>
</evidence>
<keyword evidence="4" id="KW-0521">NADP</keyword>
<keyword evidence="6" id="KW-0057">Aromatic amino acid biosynthesis</keyword>
<dbReference type="GO" id="GO:0005829">
    <property type="term" value="C:cytosol"/>
    <property type="evidence" value="ECO:0007669"/>
    <property type="project" value="TreeGrafter"/>
</dbReference>